<evidence type="ECO:0000313" key="4">
    <source>
        <dbReference type="EMBL" id="CCB49113.1"/>
    </source>
</evidence>
<proteinExistence type="predicted"/>
<keyword evidence="2" id="KW-0067">ATP-binding</keyword>
<sequence>MVLADRGVLCVDESDKMNFQDHVAIHEVIEQQTVDIAGNSWSVNSFC</sequence>
<dbReference type="GO" id="GO:0005524">
    <property type="term" value="F:ATP binding"/>
    <property type="evidence" value="ECO:0007669"/>
    <property type="project" value="UniProtKB-KW"/>
</dbReference>
<dbReference type="Gene3D" id="3.40.50.300">
    <property type="entry name" value="P-loop containing nucleotide triphosphate hydrolases"/>
    <property type="match status" value="1"/>
</dbReference>
<dbReference type="eggNOG" id="KOG0479">
    <property type="taxonomic scope" value="Eukaryota"/>
</dbReference>
<dbReference type="PANTHER" id="PTHR11630:SF46">
    <property type="entry name" value="DNA REPLICATION LICENSING FACTOR MCM3-RELATED"/>
    <property type="match status" value="1"/>
</dbReference>
<dbReference type="InterPro" id="IPR001208">
    <property type="entry name" value="MCM_dom"/>
</dbReference>
<reference evidence="5" key="1">
    <citation type="journal article" date="2007" name="Nature">
        <title>The grapevine genome sequence suggests ancestral hexaploidization in major angiosperm phyla.</title>
        <authorList>
            <consortium name="The French-Italian Public Consortium for Grapevine Genome Characterization."/>
            <person name="Jaillon O."/>
            <person name="Aury J.-M."/>
            <person name="Noel B."/>
            <person name="Policriti A."/>
            <person name="Clepet C."/>
            <person name="Casagrande A."/>
            <person name="Choisne N."/>
            <person name="Aubourg S."/>
            <person name="Vitulo N."/>
            <person name="Jubin C."/>
            <person name="Vezzi A."/>
            <person name="Legeai F."/>
            <person name="Hugueney P."/>
            <person name="Dasilva C."/>
            <person name="Horner D."/>
            <person name="Mica E."/>
            <person name="Jublot D."/>
            <person name="Poulain J."/>
            <person name="Bruyere C."/>
            <person name="Billault A."/>
            <person name="Segurens B."/>
            <person name="Gouyvenoux M."/>
            <person name="Ugarte E."/>
            <person name="Cattonaro F."/>
            <person name="Anthouard V."/>
            <person name="Vico V."/>
            <person name="Del Fabbro C."/>
            <person name="Alaux M."/>
            <person name="Di Gaspero G."/>
            <person name="Dumas V."/>
            <person name="Felice N."/>
            <person name="Paillard S."/>
            <person name="Juman I."/>
            <person name="Moroldo M."/>
            <person name="Scalabrin S."/>
            <person name="Canaguier A."/>
            <person name="Le Clainche I."/>
            <person name="Malacrida G."/>
            <person name="Durand E."/>
            <person name="Pesole G."/>
            <person name="Laucou V."/>
            <person name="Chatelet P."/>
            <person name="Merdinoglu D."/>
            <person name="Delledonne M."/>
            <person name="Pezzotti M."/>
            <person name="Lecharny A."/>
            <person name="Scarpelli C."/>
            <person name="Artiguenave F."/>
            <person name="Pe M.E."/>
            <person name="Valle G."/>
            <person name="Morgante M."/>
            <person name="Caboche M."/>
            <person name="Adam-Blondon A.-F."/>
            <person name="Weissenbach J."/>
            <person name="Quetier F."/>
            <person name="Wincker P."/>
        </authorList>
    </citation>
    <scope>NUCLEOTIDE SEQUENCE [LARGE SCALE GENOMIC DNA]</scope>
    <source>
        <strain evidence="5">cv. Pinot noir / PN40024</strain>
    </source>
</reference>
<accession>F6HAE2</accession>
<feature type="domain" description="MCM C-terminal AAA(+) ATPase" evidence="3">
    <location>
        <begin position="1"/>
        <end position="37"/>
    </location>
</feature>
<dbReference type="PaxDb" id="29760-VIT_06s0009g02250.t01"/>
<evidence type="ECO:0000259" key="3">
    <source>
        <dbReference type="PROSITE" id="PS50051"/>
    </source>
</evidence>
<dbReference type="PANTHER" id="PTHR11630">
    <property type="entry name" value="DNA REPLICATION LICENSING FACTOR MCM FAMILY MEMBER"/>
    <property type="match status" value="1"/>
</dbReference>
<dbReference type="STRING" id="29760.F6HAE2"/>
<dbReference type="FunFam" id="3.40.50.300:FF:006810">
    <property type="entry name" value="Uncharacterized protein"/>
    <property type="match status" value="1"/>
</dbReference>
<gene>
    <name evidence="4" type="ordered locus">VIT_06s0009g02250</name>
</gene>
<evidence type="ECO:0000256" key="2">
    <source>
        <dbReference type="ARBA" id="ARBA00022840"/>
    </source>
</evidence>
<dbReference type="InterPro" id="IPR027417">
    <property type="entry name" value="P-loop_NTPase"/>
</dbReference>
<name>F6HAE2_VITVI</name>
<organism evidence="4 5">
    <name type="scientific">Vitis vinifera</name>
    <name type="common">Grape</name>
    <dbReference type="NCBI Taxonomy" id="29760"/>
    <lineage>
        <taxon>Eukaryota</taxon>
        <taxon>Viridiplantae</taxon>
        <taxon>Streptophyta</taxon>
        <taxon>Embryophyta</taxon>
        <taxon>Tracheophyta</taxon>
        <taxon>Spermatophyta</taxon>
        <taxon>Magnoliopsida</taxon>
        <taxon>eudicotyledons</taxon>
        <taxon>Gunneridae</taxon>
        <taxon>Pentapetalae</taxon>
        <taxon>rosids</taxon>
        <taxon>Vitales</taxon>
        <taxon>Vitaceae</taxon>
        <taxon>Viteae</taxon>
        <taxon>Vitis</taxon>
    </lineage>
</organism>
<dbReference type="InterPro" id="IPR031327">
    <property type="entry name" value="MCM"/>
</dbReference>
<dbReference type="GO" id="GO:0003677">
    <property type="term" value="F:DNA binding"/>
    <property type="evidence" value="ECO:0007669"/>
    <property type="project" value="InterPro"/>
</dbReference>
<dbReference type="Pfam" id="PF00493">
    <property type="entry name" value="MCM"/>
    <property type="match status" value="1"/>
</dbReference>
<protein>
    <recommendedName>
        <fullName evidence="3">MCM C-terminal AAA(+) ATPase domain-containing protein</fullName>
    </recommendedName>
</protein>
<evidence type="ECO:0000256" key="1">
    <source>
        <dbReference type="ARBA" id="ARBA00022741"/>
    </source>
</evidence>
<dbReference type="InParanoid" id="F6HAE2"/>
<dbReference type="EMBL" id="FN595504">
    <property type="protein sequence ID" value="CCB49113.1"/>
    <property type="molecule type" value="Genomic_DNA"/>
</dbReference>
<dbReference type="Proteomes" id="UP000009183">
    <property type="component" value="Chromosome 6"/>
</dbReference>
<dbReference type="PROSITE" id="PS50051">
    <property type="entry name" value="MCM_2"/>
    <property type="match status" value="1"/>
</dbReference>
<keyword evidence="5" id="KW-1185">Reference proteome</keyword>
<dbReference type="AlphaFoldDB" id="F6HAE2"/>
<evidence type="ECO:0000313" key="5">
    <source>
        <dbReference type="Proteomes" id="UP000009183"/>
    </source>
</evidence>
<keyword evidence="1" id="KW-0547">Nucleotide-binding</keyword>
<dbReference type="HOGENOM" id="CLU_3176476_0_0_1"/>